<dbReference type="Proteomes" id="UP000483379">
    <property type="component" value="Unassembled WGS sequence"/>
</dbReference>
<dbReference type="PANTHER" id="PTHR36536:SF3">
    <property type="entry name" value="UPF0111 PROTEIN HI_1603"/>
    <property type="match status" value="1"/>
</dbReference>
<evidence type="ECO:0000256" key="1">
    <source>
        <dbReference type="ARBA" id="ARBA00008591"/>
    </source>
</evidence>
<dbReference type="Gene3D" id="1.20.58.220">
    <property type="entry name" value="Phosphate transport system protein phou homolog 2, domain 2"/>
    <property type="match status" value="1"/>
</dbReference>
<dbReference type="InterPro" id="IPR038078">
    <property type="entry name" value="PhoU-like_sf"/>
</dbReference>
<keyword evidence="3" id="KW-1185">Reference proteome</keyword>
<dbReference type="EMBL" id="JAAIJQ010000002">
    <property type="protein sequence ID" value="NEV60438.1"/>
    <property type="molecule type" value="Genomic_DNA"/>
</dbReference>
<dbReference type="AlphaFoldDB" id="A0A6M0JSC8"/>
<evidence type="ECO:0000313" key="2">
    <source>
        <dbReference type="EMBL" id="NEV60438.1"/>
    </source>
</evidence>
<organism evidence="2 3">
    <name type="scientific">Thiorhodococcus minor</name>
    <dbReference type="NCBI Taxonomy" id="57489"/>
    <lineage>
        <taxon>Bacteria</taxon>
        <taxon>Pseudomonadati</taxon>
        <taxon>Pseudomonadota</taxon>
        <taxon>Gammaproteobacteria</taxon>
        <taxon>Chromatiales</taxon>
        <taxon>Chromatiaceae</taxon>
        <taxon>Thiorhodococcus</taxon>
    </lineage>
</organism>
<dbReference type="Pfam" id="PF01865">
    <property type="entry name" value="PhoU_div"/>
    <property type="match status" value="1"/>
</dbReference>
<name>A0A6M0JSC8_9GAMM</name>
<proteinExistence type="inferred from homology"/>
<dbReference type="InterPro" id="IPR018445">
    <property type="entry name" value="Put_Phosphate_transp_reg"/>
</dbReference>
<dbReference type="PANTHER" id="PTHR36536">
    <property type="entry name" value="UPF0111 PROTEIN HI_1603"/>
    <property type="match status" value="1"/>
</dbReference>
<accession>A0A6M0JSC8</accession>
<comment type="caution">
    <text evidence="2">The sequence shown here is derived from an EMBL/GenBank/DDBJ whole genome shotgun (WGS) entry which is preliminary data.</text>
</comment>
<evidence type="ECO:0000313" key="3">
    <source>
        <dbReference type="Proteomes" id="UP000483379"/>
    </source>
</evidence>
<dbReference type="RefSeq" id="WP_164450484.1">
    <property type="nucleotide sequence ID" value="NZ_JAAIJQ010000002.1"/>
</dbReference>
<sequence length="219" mass="24580">MKTSKLALFSKTKTMEGLIDDFLDQVSNGGMKFEQGIATYIDSGAEGHCKDLVLQLRRIEGEGNRLRRTIEVQLHTEMLIPDLRGDVLSLMEDLNHLLGLAEDIFLAVTVECPAVEEPYQADFKLMTSHAVKTLEAAVLGARAFFRNLSAVHDHLNKVGFHEEEVDQIATRLKRAIFASDLGLADKMHLRYFVDKIDSLADEAEDVGDWLAIYSIKRSM</sequence>
<gene>
    <name evidence="2" type="ORF">G3446_00780</name>
</gene>
<comment type="similarity">
    <text evidence="1">Belongs to the UPF0111 family.</text>
</comment>
<reference evidence="2 3" key="1">
    <citation type="submission" date="2020-02" db="EMBL/GenBank/DDBJ databases">
        <title>Genome sequences of Thiorhodococcus mannitoliphagus and Thiorhodococcus minor, purple sulfur photosynthetic bacteria in the gammaproteobacterial family, Chromatiaceae.</title>
        <authorList>
            <person name="Aviles F.A."/>
            <person name="Meyer T.E."/>
            <person name="Kyndt J.A."/>
        </authorList>
    </citation>
    <scope>NUCLEOTIDE SEQUENCE [LARGE SCALE GENOMIC DNA]</scope>
    <source>
        <strain evidence="2 3">DSM 11518</strain>
    </source>
</reference>
<dbReference type="InterPro" id="IPR002727">
    <property type="entry name" value="DUF47"/>
</dbReference>
<protein>
    <submittedName>
        <fullName evidence="2">DUF47 family protein</fullName>
    </submittedName>
</protein>